<feature type="compositionally biased region" description="Low complexity" evidence="1">
    <location>
        <begin position="87"/>
        <end position="99"/>
    </location>
</feature>
<feature type="region of interest" description="Disordered" evidence="1">
    <location>
        <begin position="49"/>
        <end position="71"/>
    </location>
</feature>
<reference evidence="2" key="1">
    <citation type="submission" date="2023-07" db="EMBL/GenBank/DDBJ databases">
        <title>Functional and genomic diversity of the sorghum phyllosphere microbiome.</title>
        <authorList>
            <person name="Shade A."/>
        </authorList>
    </citation>
    <scope>NUCLEOTIDE SEQUENCE</scope>
    <source>
        <strain evidence="2">SORGH_AS_0908</strain>
    </source>
</reference>
<feature type="compositionally biased region" description="Basic residues" evidence="1">
    <location>
        <begin position="207"/>
        <end position="219"/>
    </location>
</feature>
<evidence type="ECO:0000256" key="1">
    <source>
        <dbReference type="SAM" id="MobiDB-lite"/>
    </source>
</evidence>
<feature type="region of interest" description="Disordered" evidence="1">
    <location>
        <begin position="305"/>
        <end position="352"/>
    </location>
</feature>
<gene>
    <name evidence="2" type="ORF">QE383_001123</name>
</gene>
<dbReference type="AlphaFoldDB" id="A0AAW8GC32"/>
<protein>
    <submittedName>
        <fullName evidence="2">Uncharacterized protein</fullName>
    </submittedName>
</protein>
<name>A0AAW8GC32_9GAMM</name>
<organism evidence="2 3">
    <name type="scientific">Pseudoxanthomonas winnipegensis</name>
    <dbReference type="NCBI Taxonomy" id="2480810"/>
    <lineage>
        <taxon>Bacteria</taxon>
        <taxon>Pseudomonadati</taxon>
        <taxon>Pseudomonadota</taxon>
        <taxon>Gammaproteobacteria</taxon>
        <taxon>Lysobacterales</taxon>
        <taxon>Lysobacteraceae</taxon>
        <taxon>Pseudoxanthomonas</taxon>
    </lineage>
</organism>
<comment type="caution">
    <text evidence="2">The sequence shown here is derived from an EMBL/GenBank/DDBJ whole genome shotgun (WGS) entry which is preliminary data.</text>
</comment>
<feature type="region of interest" description="Disordered" evidence="1">
    <location>
        <begin position="106"/>
        <end position="173"/>
    </location>
</feature>
<proteinExistence type="predicted"/>
<feature type="compositionally biased region" description="Basic and acidic residues" evidence="1">
    <location>
        <begin position="116"/>
        <end position="132"/>
    </location>
</feature>
<feature type="region of interest" description="Disordered" evidence="1">
    <location>
        <begin position="198"/>
        <end position="219"/>
    </location>
</feature>
<feature type="compositionally biased region" description="Basic and acidic residues" evidence="1">
    <location>
        <begin position="162"/>
        <end position="172"/>
    </location>
</feature>
<feature type="compositionally biased region" description="Basic and acidic residues" evidence="1">
    <location>
        <begin position="278"/>
        <end position="290"/>
    </location>
</feature>
<dbReference type="EMBL" id="JAUTBB010000001">
    <property type="protein sequence ID" value="MDQ1118815.1"/>
    <property type="molecule type" value="Genomic_DNA"/>
</dbReference>
<feature type="region of interest" description="Disordered" evidence="1">
    <location>
        <begin position="249"/>
        <end position="290"/>
    </location>
</feature>
<evidence type="ECO:0000313" key="2">
    <source>
        <dbReference type="EMBL" id="MDQ1118815.1"/>
    </source>
</evidence>
<evidence type="ECO:0000313" key="3">
    <source>
        <dbReference type="Proteomes" id="UP001234354"/>
    </source>
</evidence>
<feature type="region of interest" description="Disordered" evidence="1">
    <location>
        <begin position="80"/>
        <end position="99"/>
    </location>
</feature>
<feature type="compositionally biased region" description="Gly residues" evidence="1">
    <location>
        <begin position="142"/>
        <end position="151"/>
    </location>
</feature>
<sequence length="352" mass="39510">MQRGGDERATTPQCRQRSHTHAESGLSPAVRGRIADLLPRPRLHAPAVVQHPHAQRAAVRAAGSSQPDHVRVRPHRLQLRAHRQRARPGGVRRAGAAAAPPLWRPALRAQHHRRGRQDQRRRGRTGRADQCHHRQVRRGLPGRHGGPGRGAAGHRAGGHRAHPADRRHDRAAHCRRPRLRRRRARAVLGRLVRPLRPALAPRPGRTAGRRARGRGAVQARRRRLRAVEAFQRRAARLGLALGPRPAGLAHRVLGHGRRPPGHHHRHPRRRRGPAVSPPRERGRAERVRARRGDLRALLAAQRHAQLRRRQDEQVAGQHRARARPAAAAPAPRRCATPCSRRTTASRWTGRTR</sequence>
<dbReference type="Proteomes" id="UP001234354">
    <property type="component" value="Unassembled WGS sequence"/>
</dbReference>
<feature type="compositionally biased region" description="Low complexity" evidence="1">
    <location>
        <begin position="323"/>
        <end position="344"/>
    </location>
</feature>
<accession>A0AAW8GC32</accession>
<feature type="region of interest" description="Disordered" evidence="1">
    <location>
        <begin position="1"/>
        <end position="30"/>
    </location>
</feature>
<feature type="compositionally biased region" description="Basic residues" evidence="1">
    <location>
        <begin position="252"/>
        <end position="272"/>
    </location>
</feature>